<accession>A0ABC9CY30</accession>
<dbReference type="SMART" id="SM01174">
    <property type="entry name" value="DUF4205"/>
    <property type="match status" value="1"/>
</dbReference>
<evidence type="ECO:0000259" key="4">
    <source>
        <dbReference type="SMART" id="SM01174"/>
    </source>
</evidence>
<dbReference type="Pfam" id="PF13898">
    <property type="entry name" value="MINDY-3_4_CD"/>
    <property type="match status" value="1"/>
</dbReference>
<dbReference type="PROSITE" id="PS50330">
    <property type="entry name" value="UIM"/>
    <property type="match status" value="1"/>
</dbReference>
<gene>
    <name evidence="5" type="ORF">URODEC1_LOCUS79428</name>
</gene>
<dbReference type="Proteomes" id="UP001497457">
    <property type="component" value="Chromosome 30rd"/>
</dbReference>
<organism evidence="5 6">
    <name type="scientific">Urochloa decumbens</name>
    <dbReference type="NCBI Taxonomy" id="240449"/>
    <lineage>
        <taxon>Eukaryota</taxon>
        <taxon>Viridiplantae</taxon>
        <taxon>Streptophyta</taxon>
        <taxon>Embryophyta</taxon>
        <taxon>Tracheophyta</taxon>
        <taxon>Spermatophyta</taxon>
        <taxon>Magnoliopsida</taxon>
        <taxon>Liliopsida</taxon>
        <taxon>Poales</taxon>
        <taxon>Poaceae</taxon>
        <taxon>PACMAD clade</taxon>
        <taxon>Panicoideae</taxon>
        <taxon>Panicodae</taxon>
        <taxon>Paniceae</taxon>
        <taxon>Melinidinae</taxon>
        <taxon>Urochloa</taxon>
    </lineage>
</organism>
<feature type="compositionally biased region" description="Pro residues" evidence="2">
    <location>
        <begin position="76"/>
        <end position="88"/>
    </location>
</feature>
<feature type="compositionally biased region" description="Acidic residues" evidence="2">
    <location>
        <begin position="120"/>
        <end position="129"/>
    </location>
</feature>
<dbReference type="AlphaFoldDB" id="A0ABC9CY30"/>
<protein>
    <recommendedName>
        <fullName evidence="4">Deubiquitinating enzyme MINDY-3/4 conserved domain-containing protein</fullName>
    </recommendedName>
</protein>
<dbReference type="InterPro" id="IPR025257">
    <property type="entry name" value="MINDY-3/4_CD"/>
</dbReference>
<dbReference type="GO" id="GO:0006508">
    <property type="term" value="P:proteolysis"/>
    <property type="evidence" value="ECO:0007669"/>
    <property type="project" value="UniProtKB-KW"/>
</dbReference>
<name>A0ABC9CY30_9POAL</name>
<reference evidence="5 6" key="2">
    <citation type="submission" date="2024-10" db="EMBL/GenBank/DDBJ databases">
        <authorList>
            <person name="Ryan C."/>
        </authorList>
    </citation>
    <scope>NUCLEOTIDE SEQUENCE [LARGE SCALE GENOMIC DNA]</scope>
</reference>
<dbReference type="PANTHER" id="PTHR12473">
    <property type="entry name" value="UBIQUITIN CARBOXYL-TERMINAL HYDROLASE MINDY-4-RELATED"/>
    <property type="match status" value="1"/>
</dbReference>
<evidence type="ECO:0000313" key="5">
    <source>
        <dbReference type="EMBL" id="CAL5027546.1"/>
    </source>
</evidence>
<dbReference type="InterPro" id="IPR039785">
    <property type="entry name" value="MINY3/4"/>
</dbReference>
<evidence type="ECO:0000256" key="3">
    <source>
        <dbReference type="SAM" id="Phobius"/>
    </source>
</evidence>
<evidence type="ECO:0000313" key="6">
    <source>
        <dbReference type="Proteomes" id="UP001497457"/>
    </source>
</evidence>
<keyword evidence="3" id="KW-0472">Membrane</keyword>
<feature type="transmembrane region" description="Helical" evidence="3">
    <location>
        <begin position="318"/>
        <end position="341"/>
    </location>
</feature>
<dbReference type="InterPro" id="IPR003903">
    <property type="entry name" value="UIM_dom"/>
</dbReference>
<dbReference type="PANTHER" id="PTHR12473:SF8">
    <property type="entry name" value="UBIQUITIN CARBOXYL-TERMINAL HYDROLASE MINDY-4-RELATED"/>
    <property type="match status" value="1"/>
</dbReference>
<evidence type="ECO:0000256" key="2">
    <source>
        <dbReference type="SAM" id="MobiDB-lite"/>
    </source>
</evidence>
<dbReference type="Pfam" id="PF02809">
    <property type="entry name" value="UIM"/>
    <property type="match status" value="1"/>
</dbReference>
<keyword evidence="3" id="KW-1133">Transmembrane helix</keyword>
<feature type="compositionally biased region" description="Low complexity" evidence="2">
    <location>
        <begin position="64"/>
        <end position="75"/>
    </location>
</feature>
<keyword evidence="6" id="KW-1185">Reference proteome</keyword>
<feature type="region of interest" description="Disordered" evidence="2">
    <location>
        <begin position="1"/>
        <end position="129"/>
    </location>
</feature>
<proteinExistence type="inferred from homology"/>
<feature type="compositionally biased region" description="Acidic residues" evidence="2">
    <location>
        <begin position="1"/>
        <end position="10"/>
    </location>
</feature>
<feature type="domain" description="Deubiquitinating enzyme MINDY-3/4 conserved" evidence="4">
    <location>
        <begin position="141"/>
        <end position="350"/>
    </location>
</feature>
<dbReference type="SMART" id="SM00726">
    <property type="entry name" value="UIM"/>
    <property type="match status" value="2"/>
</dbReference>
<sequence length="352" mass="38479">MADREEDEELQMALRMSLQGSPPAQPEPKRSKPPQSPAAESPEAEARRKQRELMAAAAEKRLRAAASPGPFSVAPSSPPPPQPEPAPVEPAAAPETAREETEEPEPEPTGVHMEEAKEPEVEEEVEEEGEELPPDVAEKLWAMVFGGGVSKAVLAQWSNQGIRFSSDPETTMGLVQHEGGPCGVLATVQAYVLKYLLFFSDDLSNPEVSNPLYTLGQRRFSQSSFVAGDDFSSLTDDRKTRALVHAMVEILFLCGTGRRAVVASIACVNRGKNDAVLEGLSVESAIDLQKVLRISTFTSRKDAFDILLANIPLFESRLGAMLFLISALLSRGLFIASRWLLASYSFLWREMK</sequence>
<dbReference type="GO" id="GO:0004843">
    <property type="term" value="F:cysteine-type deubiquitinase activity"/>
    <property type="evidence" value="ECO:0007669"/>
    <property type="project" value="UniProtKB-EC"/>
</dbReference>
<evidence type="ECO:0000256" key="1">
    <source>
        <dbReference type="ARBA" id="ARBA00011074"/>
    </source>
</evidence>
<dbReference type="EMBL" id="OZ075140">
    <property type="protein sequence ID" value="CAL5027546.1"/>
    <property type="molecule type" value="Genomic_DNA"/>
</dbReference>
<comment type="similarity">
    <text evidence="1">Belongs to the MINDY deubiquitinase family. FAM188 subfamily.</text>
</comment>
<keyword evidence="3" id="KW-0812">Transmembrane</keyword>
<reference evidence="6" key="1">
    <citation type="submission" date="2024-06" db="EMBL/GenBank/DDBJ databases">
        <authorList>
            <person name="Ryan C."/>
        </authorList>
    </citation>
    <scope>NUCLEOTIDE SEQUENCE [LARGE SCALE GENOMIC DNA]</scope>
</reference>